<dbReference type="InterPro" id="IPR015083">
    <property type="entry name" value="NorB/c/GfsB-D-like_docking"/>
</dbReference>
<dbReference type="Pfam" id="PF02801">
    <property type="entry name" value="Ketoacyl-synt_C"/>
    <property type="match status" value="1"/>
</dbReference>
<dbReference type="InterPro" id="IPR018201">
    <property type="entry name" value="Ketoacyl_synth_AS"/>
</dbReference>
<dbReference type="Pfam" id="PF08659">
    <property type="entry name" value="KR"/>
    <property type="match status" value="1"/>
</dbReference>
<dbReference type="Gene3D" id="3.40.50.720">
    <property type="entry name" value="NAD(P)-binding Rossmann-like Domain"/>
    <property type="match status" value="1"/>
</dbReference>
<gene>
    <name evidence="12" type="ORF">KO481_42230</name>
</gene>
<dbReference type="PANTHER" id="PTHR43775">
    <property type="entry name" value="FATTY ACID SYNTHASE"/>
    <property type="match status" value="1"/>
</dbReference>
<dbReference type="SMART" id="SM00826">
    <property type="entry name" value="PKS_DH"/>
    <property type="match status" value="1"/>
</dbReference>
<feature type="domain" description="PKS/mFAS DH" evidence="11">
    <location>
        <begin position="900"/>
        <end position="1175"/>
    </location>
</feature>
<feature type="region of interest" description="N-terminal hotdog fold" evidence="9">
    <location>
        <begin position="900"/>
        <end position="1024"/>
    </location>
</feature>
<keyword evidence="7" id="KW-0511">Multifunctional enzyme</keyword>
<evidence type="ECO:0000259" key="11">
    <source>
        <dbReference type="PROSITE" id="PS52019"/>
    </source>
</evidence>
<name>A0ABS6BDA5_9NOCA</name>
<dbReference type="RefSeq" id="WP_215924320.1">
    <property type="nucleotide sequence ID" value="NZ_JAHKNI010000030.1"/>
</dbReference>
<proteinExistence type="predicted"/>
<dbReference type="InterPro" id="IPR057326">
    <property type="entry name" value="KR_dom"/>
</dbReference>
<dbReference type="SUPFAM" id="SSF52151">
    <property type="entry name" value="FabD/lysophospholipase-like"/>
    <property type="match status" value="1"/>
</dbReference>
<dbReference type="InterPro" id="IPR049552">
    <property type="entry name" value="PKS_DH_N"/>
</dbReference>
<evidence type="ECO:0000256" key="4">
    <source>
        <dbReference type="ARBA" id="ARBA00022553"/>
    </source>
</evidence>
<organism evidence="12 13">
    <name type="scientific">Nocardia albiluteola</name>
    <dbReference type="NCBI Taxonomy" id="2842303"/>
    <lineage>
        <taxon>Bacteria</taxon>
        <taxon>Bacillati</taxon>
        <taxon>Actinomycetota</taxon>
        <taxon>Actinomycetes</taxon>
        <taxon>Mycobacteriales</taxon>
        <taxon>Nocardiaceae</taxon>
        <taxon>Nocardia</taxon>
    </lineage>
</organism>
<evidence type="ECO:0000256" key="9">
    <source>
        <dbReference type="PROSITE-ProRule" id="PRU01363"/>
    </source>
</evidence>
<keyword evidence="13" id="KW-1185">Reference proteome</keyword>
<dbReference type="InterPro" id="IPR016036">
    <property type="entry name" value="Malonyl_transacylase_ACP-bd"/>
</dbReference>
<dbReference type="SMART" id="SM00825">
    <property type="entry name" value="PKS_KS"/>
    <property type="match status" value="1"/>
</dbReference>
<evidence type="ECO:0000256" key="6">
    <source>
        <dbReference type="ARBA" id="ARBA00023194"/>
    </source>
</evidence>
<feature type="active site" description="Proton acceptor; for dehydratase activity" evidence="9">
    <location>
        <position position="932"/>
    </location>
</feature>
<comment type="pathway">
    <text evidence="2">Antibiotic biosynthesis.</text>
</comment>
<evidence type="ECO:0000313" key="12">
    <source>
        <dbReference type="EMBL" id="MBU3068123.1"/>
    </source>
</evidence>
<dbReference type="EMBL" id="JAHKNI010000030">
    <property type="protein sequence ID" value="MBU3068123.1"/>
    <property type="molecule type" value="Genomic_DNA"/>
</dbReference>
<evidence type="ECO:0000256" key="2">
    <source>
        <dbReference type="ARBA" id="ARBA00004792"/>
    </source>
</evidence>
<dbReference type="Gene3D" id="3.40.366.10">
    <property type="entry name" value="Malonyl-Coenzyme A Acyl Carrier Protein, domain 2"/>
    <property type="match status" value="1"/>
</dbReference>
<dbReference type="InterPro" id="IPR014030">
    <property type="entry name" value="Ketoacyl_synth_N"/>
</dbReference>
<dbReference type="Gene3D" id="3.10.129.110">
    <property type="entry name" value="Polyketide synthase dehydratase"/>
    <property type="match status" value="1"/>
</dbReference>
<dbReference type="Pfam" id="PF16197">
    <property type="entry name" value="KAsynt_C_assoc"/>
    <property type="match status" value="1"/>
</dbReference>
<accession>A0ABS6BDA5</accession>
<dbReference type="InterPro" id="IPR042104">
    <property type="entry name" value="PKS_dehydratase_sf"/>
</dbReference>
<dbReference type="PANTHER" id="PTHR43775:SF51">
    <property type="entry name" value="INACTIVE PHENOLPHTHIOCEROL SYNTHESIS POLYKETIDE SYNTHASE TYPE I PKS1-RELATED"/>
    <property type="match status" value="1"/>
</dbReference>
<comment type="cofactor">
    <cofactor evidence="1">
        <name>pantetheine 4'-phosphate</name>
        <dbReference type="ChEBI" id="CHEBI:47942"/>
    </cofactor>
</comment>
<dbReference type="Pfam" id="PF00698">
    <property type="entry name" value="Acyl_transf_1"/>
    <property type="match status" value="1"/>
</dbReference>
<evidence type="ECO:0000256" key="3">
    <source>
        <dbReference type="ARBA" id="ARBA00022450"/>
    </source>
</evidence>
<dbReference type="InterPro" id="IPR013968">
    <property type="entry name" value="PKS_KR"/>
</dbReference>
<dbReference type="CDD" id="cd08956">
    <property type="entry name" value="KR_3_FAS_SDR_x"/>
    <property type="match status" value="1"/>
</dbReference>
<dbReference type="InterPro" id="IPR016035">
    <property type="entry name" value="Acyl_Trfase/lysoPLipase"/>
</dbReference>
<feature type="active site" description="Proton donor; for dehydratase activity" evidence="9">
    <location>
        <position position="1097"/>
    </location>
</feature>
<keyword evidence="4" id="KW-0597">Phosphoprotein</keyword>
<dbReference type="Pfam" id="PF00109">
    <property type="entry name" value="ketoacyl-synt"/>
    <property type="match status" value="1"/>
</dbReference>
<dbReference type="Pfam" id="PF21089">
    <property type="entry name" value="PKS_DH_N"/>
    <property type="match status" value="1"/>
</dbReference>
<dbReference type="SUPFAM" id="SSF55048">
    <property type="entry name" value="Probable ACP-binding domain of malonyl-CoA ACP transacylase"/>
    <property type="match status" value="1"/>
</dbReference>
<evidence type="ECO:0000256" key="8">
    <source>
        <dbReference type="ARBA" id="ARBA00023315"/>
    </source>
</evidence>
<dbReference type="SUPFAM" id="SSF53901">
    <property type="entry name" value="Thiolase-like"/>
    <property type="match status" value="1"/>
</dbReference>
<dbReference type="InterPro" id="IPR014031">
    <property type="entry name" value="Ketoacyl_synth_C"/>
</dbReference>
<dbReference type="InterPro" id="IPR049900">
    <property type="entry name" value="PKS_mFAS_DH"/>
</dbReference>
<feature type="region of interest" description="C-terminal hotdog fold" evidence="9">
    <location>
        <begin position="1040"/>
        <end position="1175"/>
    </location>
</feature>
<dbReference type="SMART" id="SM00827">
    <property type="entry name" value="PKS_AT"/>
    <property type="match status" value="1"/>
</dbReference>
<feature type="non-terminal residue" evidence="12">
    <location>
        <position position="1500"/>
    </location>
</feature>
<dbReference type="Gene3D" id="3.40.47.10">
    <property type="match status" value="1"/>
</dbReference>
<dbReference type="PROSITE" id="PS52004">
    <property type="entry name" value="KS3_2"/>
    <property type="match status" value="1"/>
</dbReference>
<dbReference type="InterPro" id="IPR055123">
    <property type="entry name" value="SpnB-like_Rossmann"/>
</dbReference>
<dbReference type="SUPFAM" id="SSF51735">
    <property type="entry name" value="NAD(P)-binding Rossmann-fold domains"/>
    <property type="match status" value="2"/>
</dbReference>
<dbReference type="Gene3D" id="3.30.70.3290">
    <property type="match status" value="1"/>
</dbReference>
<dbReference type="InterPro" id="IPR049551">
    <property type="entry name" value="PKS_DH_C"/>
</dbReference>
<dbReference type="PROSITE" id="PS00606">
    <property type="entry name" value="KS3_1"/>
    <property type="match status" value="1"/>
</dbReference>
<dbReference type="InterPro" id="IPR036291">
    <property type="entry name" value="NAD(P)-bd_dom_sf"/>
</dbReference>
<dbReference type="Pfam" id="PF08990">
    <property type="entry name" value="Docking"/>
    <property type="match status" value="1"/>
</dbReference>
<sequence>MNEDKTLQYLKRLTTELRDTRQRLREVQDSGHEPLAVVGMACRYPGDVRTPEQLWQVVASERDAIGAFPRDRGWDIDGLRSARSGEAGGSATLQGGFLYDAAEFDAGFFGISPREALSMDPQQRLLLETAWEAVERAQIVPDTLRGSRTGVFVGMMYHDYASRLARIPDVVEGYLGTGTSGSIASGRLAYILGLEGPAVTIDTACSSSLVALHLAGQALRRSECSLALVGGVTVMASPAPFIDFSRQQGLSSDGRCKSFSRTADGTGWAEGAGILVVERLSDARRNGHPILAVVRGTAVNQDGRSNGLTAPNGPSQQRVIRDALLDAGLRADQIDAVEAHGTGTRLGDPIEAQALLAAYGQDRDRPLWLGSVKSNIGHTQAAAGVAGIIKMIMAMRHGVLPRTLHVAAPSTEIDWDSGAVSLLTDPIAWDEREGTRRAGVSSFGFSGTNAHVILEQAETEIAGDRGTDPAVLPWVVSARDEVALRAQAAQLAELADGDASVLDIGCALATTRTAFEERAIVLAGDPGERRQALAALADGLPHPALVTGHGSGDGTAMVFSGQGTQRLGMGRELYDAYPVYADAFDSTCAELDRHLPQPLRGVVFGDDPELLDRTDYAQPALFALQIALYRLWESWGIAPTVVAGHSIGEIAAAHVAGVLTLADAATLIAHRGRLMRSLPDGGAMVAVDIGAPEVLPHLTGHEDVVAIAAVNGPKSLVLSGDHTALVRITDTLGDHRITWLRVSHAFHSPLMDPILDEFRAVVARLSFNPPAIPIVSTVTGAPADHTALRDPGHWVRHARNTVRFAEATAHLTAATCLEIGPNAALTSHLPGIGVASLRHGRSEVEALATALAQLTVRGANPRWHNYFAGSGARPVPVPTYPFQRRRYWLESAESTGTSDHPFLDTAIGLAGGDRIVLTGRLSLAAHPWLADHTVNGRALLPGTAFVELAVHAAHRANHPYLAELTLDVPLALSPDTAVHLQVLVNEPDADGRAVTIFSRAADASPDDPWTRHAVGRLTATDPGAAGAAGADLTTWPPHRAELLDTDSRYTDRSEPRYGPAFQGLHCAWAREGVLFAEIDLGDVRHDDRFAVHPALLDAALHPLGLGPFLDSTDSPLVPFVWKGVAAHAIGARRLRVRLTRTAPDAVSLLIADASGQPVLDVARLTLRPLPHEVAEPGDLTRSLFRVSWVRLAHGAPATAPEPVFVALHHNGVDAETAAAQALSIAQDWLSDERSATTRLAVTTTGSALLDRDAPPDVPAALANAAVWGLMRSALSEHPDRFVLVDVDEPDSSWHALVTAAVTAGETQIAIRHGEAYVPRLARATPGRSAGPDWTAGTVMITGATGALGGLVARHLVHRHGARELVLLARRPIPADLLDDLTAAGAHVESVVCDLSDPDQLTHTLTTTPTHPPLTIIHCAGTTHDATLTNQTPHHLHHTFTPKATTAWHLHQHHPNTRTIHFSSAAATLGSPGQANYAATNAYLDALTHHHPHTTTIAWGP</sequence>
<dbReference type="PROSITE" id="PS52019">
    <property type="entry name" value="PKS_MFAS_DH"/>
    <property type="match status" value="1"/>
</dbReference>
<feature type="domain" description="Ketosynthase family 3 (KS3)" evidence="10">
    <location>
        <begin position="32"/>
        <end position="456"/>
    </location>
</feature>
<evidence type="ECO:0000256" key="7">
    <source>
        <dbReference type="ARBA" id="ARBA00023268"/>
    </source>
</evidence>
<dbReference type="InterPro" id="IPR014043">
    <property type="entry name" value="Acyl_transferase_dom"/>
</dbReference>
<evidence type="ECO:0000259" key="10">
    <source>
        <dbReference type="PROSITE" id="PS52004"/>
    </source>
</evidence>
<reference evidence="12 13" key="1">
    <citation type="submission" date="2021-06" db="EMBL/GenBank/DDBJ databases">
        <title>Actinomycetes sequencing.</title>
        <authorList>
            <person name="Shan Q."/>
        </authorList>
    </citation>
    <scope>NUCLEOTIDE SEQUENCE [LARGE SCALE GENOMIC DNA]</scope>
    <source>
        <strain evidence="12 13">NEAU-G5</strain>
    </source>
</reference>
<dbReference type="Pfam" id="PF14765">
    <property type="entry name" value="PS-DH"/>
    <property type="match status" value="1"/>
</dbReference>
<comment type="caution">
    <text evidence="12">The sequence shown here is derived from an EMBL/GenBank/DDBJ whole genome shotgun (WGS) entry which is preliminary data.</text>
</comment>
<dbReference type="CDD" id="cd00833">
    <property type="entry name" value="PKS"/>
    <property type="match status" value="1"/>
</dbReference>
<keyword evidence="6" id="KW-0045">Antibiotic biosynthesis</keyword>
<dbReference type="InterPro" id="IPR001227">
    <property type="entry name" value="Ac_transferase_dom_sf"/>
</dbReference>
<dbReference type="SMART" id="SM00822">
    <property type="entry name" value="PKS_KR"/>
    <property type="match status" value="1"/>
</dbReference>
<dbReference type="InterPro" id="IPR032821">
    <property type="entry name" value="PKS_assoc"/>
</dbReference>
<dbReference type="InterPro" id="IPR020807">
    <property type="entry name" value="PKS_DH"/>
</dbReference>
<evidence type="ECO:0000256" key="5">
    <source>
        <dbReference type="ARBA" id="ARBA00022679"/>
    </source>
</evidence>
<dbReference type="Proteomes" id="UP000733379">
    <property type="component" value="Unassembled WGS sequence"/>
</dbReference>
<protein>
    <submittedName>
        <fullName evidence="12">SDR family NAD(P)-dependent oxidoreductase</fullName>
    </submittedName>
</protein>
<keyword evidence="8" id="KW-0012">Acyltransferase</keyword>
<evidence type="ECO:0000313" key="13">
    <source>
        <dbReference type="Proteomes" id="UP000733379"/>
    </source>
</evidence>
<dbReference type="InterPro" id="IPR050091">
    <property type="entry name" value="PKS_NRPS_Biosynth_Enz"/>
</dbReference>
<keyword evidence="3" id="KW-0596">Phosphopantetheine</keyword>
<dbReference type="InterPro" id="IPR016039">
    <property type="entry name" value="Thiolase-like"/>
</dbReference>
<evidence type="ECO:0000256" key="1">
    <source>
        <dbReference type="ARBA" id="ARBA00001957"/>
    </source>
</evidence>
<dbReference type="InterPro" id="IPR020841">
    <property type="entry name" value="PKS_Beta-ketoAc_synthase_dom"/>
</dbReference>
<dbReference type="Pfam" id="PF22953">
    <property type="entry name" value="SpnB_Rossmann"/>
    <property type="match status" value="1"/>
</dbReference>
<keyword evidence="5" id="KW-0808">Transferase</keyword>